<sequence length="47" mass="5235">MFIKACKETDILNHVSHISTPRVQYGITDIASTVEFQGLLVIIFSPT</sequence>
<organism evidence="1">
    <name type="scientific">Anguilla anguilla</name>
    <name type="common">European freshwater eel</name>
    <name type="synonym">Muraena anguilla</name>
    <dbReference type="NCBI Taxonomy" id="7936"/>
    <lineage>
        <taxon>Eukaryota</taxon>
        <taxon>Metazoa</taxon>
        <taxon>Chordata</taxon>
        <taxon>Craniata</taxon>
        <taxon>Vertebrata</taxon>
        <taxon>Euteleostomi</taxon>
        <taxon>Actinopterygii</taxon>
        <taxon>Neopterygii</taxon>
        <taxon>Teleostei</taxon>
        <taxon>Anguilliformes</taxon>
        <taxon>Anguillidae</taxon>
        <taxon>Anguilla</taxon>
    </lineage>
</organism>
<proteinExistence type="predicted"/>
<evidence type="ECO:0000313" key="1">
    <source>
        <dbReference type="EMBL" id="JAH60402.1"/>
    </source>
</evidence>
<accession>A0A0E9U3T6</accession>
<reference evidence="1" key="2">
    <citation type="journal article" date="2015" name="Fish Shellfish Immunol.">
        <title>Early steps in the European eel (Anguilla anguilla)-Vibrio vulnificus interaction in the gills: Role of the RtxA13 toxin.</title>
        <authorList>
            <person name="Callol A."/>
            <person name="Pajuelo D."/>
            <person name="Ebbesson L."/>
            <person name="Teles M."/>
            <person name="MacKenzie S."/>
            <person name="Amaro C."/>
        </authorList>
    </citation>
    <scope>NUCLEOTIDE SEQUENCE</scope>
</reference>
<protein>
    <submittedName>
        <fullName evidence="1">Uncharacterized protein</fullName>
    </submittedName>
</protein>
<name>A0A0E9U3T6_ANGAN</name>
<dbReference type="EMBL" id="GBXM01048175">
    <property type="protein sequence ID" value="JAH60402.1"/>
    <property type="molecule type" value="Transcribed_RNA"/>
</dbReference>
<dbReference type="AlphaFoldDB" id="A0A0E9U3T6"/>
<reference evidence="1" key="1">
    <citation type="submission" date="2014-11" db="EMBL/GenBank/DDBJ databases">
        <authorList>
            <person name="Amaro Gonzalez C."/>
        </authorList>
    </citation>
    <scope>NUCLEOTIDE SEQUENCE</scope>
</reference>